<dbReference type="GO" id="GO:0009451">
    <property type="term" value="P:RNA modification"/>
    <property type="evidence" value="ECO:0007669"/>
    <property type="project" value="InterPro"/>
</dbReference>
<dbReference type="GO" id="GO:0003723">
    <property type="term" value="F:RNA binding"/>
    <property type="evidence" value="ECO:0007669"/>
    <property type="project" value="InterPro"/>
</dbReference>
<name>A0AA87ZLW4_FICCA</name>
<keyword evidence="1" id="KW-0677">Repeat</keyword>
<dbReference type="Gene3D" id="1.25.40.10">
    <property type="entry name" value="Tetratricopeptide repeat domain"/>
    <property type="match status" value="2"/>
</dbReference>
<dbReference type="Proteomes" id="UP001187192">
    <property type="component" value="Unassembled WGS sequence"/>
</dbReference>
<evidence type="ECO:0000313" key="2">
    <source>
        <dbReference type="EMBL" id="GMN39479.1"/>
    </source>
</evidence>
<proteinExistence type="predicted"/>
<dbReference type="EMBL" id="BTGU01000009">
    <property type="protein sequence ID" value="GMN39479.1"/>
    <property type="molecule type" value="Genomic_DNA"/>
</dbReference>
<sequence>MPERNIVSSTAMITGFSQNSRLSEAVNAFFLQMHGLAVKSGLDWDISLGSNLADMYLKCGMIVDTCKFFEEVPCKDGVLWTAMIDGYKKNGEGFELKFIVGNALLDMYLKSEDMESVSNVSVKSEDMESASNVSVVVSEHKNVVSFTSLLIHGNFETHQFDKALDVFVNLRRQGIDPNEYTSQA</sequence>
<organism evidence="2 3">
    <name type="scientific">Ficus carica</name>
    <name type="common">Common fig</name>
    <dbReference type="NCBI Taxonomy" id="3494"/>
    <lineage>
        <taxon>Eukaryota</taxon>
        <taxon>Viridiplantae</taxon>
        <taxon>Streptophyta</taxon>
        <taxon>Embryophyta</taxon>
        <taxon>Tracheophyta</taxon>
        <taxon>Spermatophyta</taxon>
        <taxon>Magnoliopsida</taxon>
        <taxon>eudicotyledons</taxon>
        <taxon>Gunneridae</taxon>
        <taxon>Pentapetalae</taxon>
        <taxon>rosids</taxon>
        <taxon>fabids</taxon>
        <taxon>Rosales</taxon>
        <taxon>Moraceae</taxon>
        <taxon>Ficeae</taxon>
        <taxon>Ficus</taxon>
    </lineage>
</organism>
<dbReference type="AlphaFoldDB" id="A0AA87ZLW4"/>
<dbReference type="Pfam" id="PF01535">
    <property type="entry name" value="PPR"/>
    <property type="match status" value="2"/>
</dbReference>
<reference evidence="2" key="1">
    <citation type="submission" date="2023-07" db="EMBL/GenBank/DDBJ databases">
        <title>draft genome sequence of fig (Ficus carica).</title>
        <authorList>
            <person name="Takahashi T."/>
            <person name="Nishimura K."/>
        </authorList>
    </citation>
    <scope>NUCLEOTIDE SEQUENCE</scope>
</reference>
<dbReference type="InterPro" id="IPR046960">
    <property type="entry name" value="PPR_At4g14850-like_plant"/>
</dbReference>
<dbReference type="PANTHER" id="PTHR47926">
    <property type="entry name" value="PENTATRICOPEPTIDE REPEAT-CONTAINING PROTEIN"/>
    <property type="match status" value="1"/>
</dbReference>
<keyword evidence="3" id="KW-1185">Reference proteome</keyword>
<comment type="caution">
    <text evidence="2">The sequence shown here is derived from an EMBL/GenBank/DDBJ whole genome shotgun (WGS) entry which is preliminary data.</text>
</comment>
<dbReference type="InterPro" id="IPR002885">
    <property type="entry name" value="PPR_rpt"/>
</dbReference>
<accession>A0AA87ZLW4</accession>
<dbReference type="InterPro" id="IPR011990">
    <property type="entry name" value="TPR-like_helical_dom_sf"/>
</dbReference>
<evidence type="ECO:0000313" key="3">
    <source>
        <dbReference type="Proteomes" id="UP001187192"/>
    </source>
</evidence>
<protein>
    <recommendedName>
        <fullName evidence="4">Pentatricopeptide repeat-containing protein</fullName>
    </recommendedName>
</protein>
<evidence type="ECO:0008006" key="4">
    <source>
        <dbReference type="Google" id="ProtNLM"/>
    </source>
</evidence>
<evidence type="ECO:0000256" key="1">
    <source>
        <dbReference type="ARBA" id="ARBA00022737"/>
    </source>
</evidence>
<gene>
    <name evidence="2" type="ORF">TIFTF001_008701</name>
</gene>